<dbReference type="Pfam" id="PF13196">
    <property type="entry name" value="DUF4012"/>
    <property type="match status" value="1"/>
</dbReference>
<comment type="caution">
    <text evidence="2">The sequence shown here is derived from an EMBL/GenBank/DDBJ whole genome shotgun (WGS) entry which is preliminary data.</text>
</comment>
<reference evidence="2 3" key="1">
    <citation type="submission" date="2019-06" db="EMBL/GenBank/DDBJ databases">
        <title>Sequencing the genomes of 1000 actinobacteria strains.</title>
        <authorList>
            <person name="Klenk H.-P."/>
        </authorList>
    </citation>
    <scope>NUCLEOTIDE SEQUENCE [LARGE SCALE GENOMIC DNA]</scope>
    <source>
        <strain evidence="2 3">DSM 102131</strain>
    </source>
</reference>
<organism evidence="2 3">
    <name type="scientific">Micromonospora palomenae</name>
    <dbReference type="NCBI Taxonomy" id="1461247"/>
    <lineage>
        <taxon>Bacteria</taxon>
        <taxon>Bacillati</taxon>
        <taxon>Actinomycetota</taxon>
        <taxon>Actinomycetes</taxon>
        <taxon>Micromonosporales</taxon>
        <taxon>Micromonosporaceae</taxon>
        <taxon>Micromonospora</taxon>
    </lineage>
</organism>
<sequence>MLENGRIVISVRFGVETRVTESGVSRRGRRRLRRRTRARIRRALLVGLVVGSLLLAGSGWVAFRGWQARAHLLNAAGLARELSAQIVGGDAARAQRTLAALQEQAGAARDATGDPGWWLGQRSPYAGDDLGAVRQIAVAIDDLARRAFPTLVRADLATLVPKQGRLDVARLRAVSTELADVNAAVRETRTRLDAVPTTDLVGQVRTALTDLRAEIDRLAGLTGAADQGAKVLPALLGADGPRTYLLVSQNPAELRATGGMWGAYAVIRADGGRVEIVTQGSAGVDLRRFDPPVATLPDEMRRLYTDLPAIYPADVNLTPHFPTAAKLYREMVRLRTGTTVDGVLAVDPVALSYLLAATGPVAVPGGPKLAADTVVRTLLSETYQSMGLKEQDAYYAAAAAAVFDAFLAAKVNPKAVLSAFDRSIAERRILFWSARSGEQRIFGESRVSGILPEHETVPSVGVFLNDGSGAKLGYYLKPTAQLTVGECQGEGRRQLRLRFSLRSSAPTSGLNRSVLGAGKAGDPYTIRTLVYVFSPAGGAVVGARIDGADAALGSGTERRRQVGVANVEVPPGATRTLDVDLLTGRNTAGTPELWLTPTATPWTTQVVSAPSCNQ</sequence>
<feature type="transmembrane region" description="Helical" evidence="1">
    <location>
        <begin position="43"/>
        <end position="63"/>
    </location>
</feature>
<proteinExistence type="predicted"/>
<dbReference type="EMBL" id="VIXA01000001">
    <property type="protein sequence ID" value="TWG27471.1"/>
    <property type="molecule type" value="Genomic_DNA"/>
</dbReference>
<dbReference type="AlphaFoldDB" id="A0A561WUG4"/>
<dbReference type="OrthoDB" id="3203519at2"/>
<name>A0A561WUG4_9ACTN</name>
<evidence type="ECO:0000256" key="1">
    <source>
        <dbReference type="SAM" id="Phobius"/>
    </source>
</evidence>
<keyword evidence="1" id="KW-0812">Transmembrane</keyword>
<dbReference type="Proteomes" id="UP000319927">
    <property type="component" value="Unassembled WGS sequence"/>
</dbReference>
<evidence type="ECO:0000313" key="3">
    <source>
        <dbReference type="Proteomes" id="UP000319927"/>
    </source>
</evidence>
<keyword evidence="3" id="KW-1185">Reference proteome</keyword>
<evidence type="ECO:0000313" key="2">
    <source>
        <dbReference type="EMBL" id="TWG27471.1"/>
    </source>
</evidence>
<dbReference type="InterPro" id="IPR025101">
    <property type="entry name" value="DUF4012"/>
</dbReference>
<accession>A0A561WUG4</accession>
<protein>
    <submittedName>
        <fullName evidence="2">Uncharacterized protein DUF4012</fullName>
    </submittedName>
</protein>
<gene>
    <name evidence="2" type="ORF">FHX75_11609</name>
</gene>
<keyword evidence="1" id="KW-1133">Transmembrane helix</keyword>
<keyword evidence="1" id="KW-0472">Membrane</keyword>